<accession>A0AA36JRC1</accession>
<dbReference type="EMBL" id="CAUJNA010003813">
    <property type="protein sequence ID" value="CAJ1410355.1"/>
    <property type="molecule type" value="Genomic_DNA"/>
</dbReference>
<name>A0AA36JRC1_9DINO</name>
<protein>
    <submittedName>
        <fullName evidence="1">Uncharacterized protein</fullName>
    </submittedName>
</protein>
<comment type="caution">
    <text evidence="1">The sequence shown here is derived from an EMBL/GenBank/DDBJ whole genome shotgun (WGS) entry which is preliminary data.</text>
</comment>
<evidence type="ECO:0000313" key="2">
    <source>
        <dbReference type="Proteomes" id="UP001178507"/>
    </source>
</evidence>
<sequence length="342" mass="38786">MPHPPRIAVLFHGTAASRRELSPMQRKLRRHCKNLLRTNPAPIRTPKGPERAIKAGHLVDVADAFNDRIRHRDMYYVATNIIKPVTRTHRLSYAECVGPQMVDWFVSHYWGTSFRHFVSTLQKHSEAVVEPPATPPDVAYWICSFSNNQWQIEEELGAGWEESSFFLALKSPRCVGTAMILDDEALPLTRAWCLFEVLQTKIIRTTRENFRGLYLCTITGVLQNGKSGVDLPMRIAERLASLRLENATASVQKDKEMIGELVSKMPGGFQAMNHFLRRNISEALRTMQAVFTSELETLLHKLDNAELESEQDSEDNIVLCVDEYNSQRGFAAVPSEHSVPIS</sequence>
<dbReference type="Proteomes" id="UP001178507">
    <property type="component" value="Unassembled WGS sequence"/>
</dbReference>
<gene>
    <name evidence="1" type="ORF">EVOR1521_LOCUS31189</name>
</gene>
<reference evidence="1" key="1">
    <citation type="submission" date="2023-08" db="EMBL/GenBank/DDBJ databases">
        <authorList>
            <person name="Chen Y."/>
            <person name="Shah S."/>
            <person name="Dougan E. K."/>
            <person name="Thang M."/>
            <person name="Chan C."/>
        </authorList>
    </citation>
    <scope>NUCLEOTIDE SEQUENCE</scope>
</reference>
<dbReference type="AlphaFoldDB" id="A0AA36JRC1"/>
<proteinExistence type="predicted"/>
<keyword evidence="2" id="KW-1185">Reference proteome</keyword>
<organism evidence="1 2">
    <name type="scientific">Effrenium voratum</name>
    <dbReference type="NCBI Taxonomy" id="2562239"/>
    <lineage>
        <taxon>Eukaryota</taxon>
        <taxon>Sar</taxon>
        <taxon>Alveolata</taxon>
        <taxon>Dinophyceae</taxon>
        <taxon>Suessiales</taxon>
        <taxon>Symbiodiniaceae</taxon>
        <taxon>Effrenium</taxon>
    </lineage>
</organism>
<evidence type="ECO:0000313" key="1">
    <source>
        <dbReference type="EMBL" id="CAJ1410355.1"/>
    </source>
</evidence>